<reference evidence="2 3" key="1">
    <citation type="submission" date="2018-11" db="EMBL/GenBank/DDBJ databases">
        <title>Genomic Encyclopedia of Type Strains, Phase IV (KMG-IV): sequencing the most valuable type-strain genomes for metagenomic binning, comparative biology and taxonomic classification.</title>
        <authorList>
            <person name="Goeker M."/>
        </authorList>
    </citation>
    <scope>NUCLEOTIDE SEQUENCE [LARGE SCALE GENOMIC DNA]</scope>
    <source>
        <strain evidence="2 3">DSM 29158</strain>
    </source>
</reference>
<accession>A0A1Q1G0L0</accession>
<feature type="coiled-coil region" evidence="1">
    <location>
        <begin position="160"/>
        <end position="219"/>
    </location>
</feature>
<evidence type="ECO:0000313" key="3">
    <source>
        <dbReference type="Proteomes" id="UP000277108"/>
    </source>
</evidence>
<accession>A0A3N5BP83</accession>
<evidence type="ECO:0000256" key="1">
    <source>
        <dbReference type="SAM" id="Coils"/>
    </source>
</evidence>
<keyword evidence="1" id="KW-0175">Coiled coil</keyword>
<name>A0A1Q1G0L0_9BACL</name>
<proteinExistence type="predicted"/>
<protein>
    <submittedName>
        <fullName evidence="2">Uncharacterized protein</fullName>
    </submittedName>
</protein>
<organism evidence="2 3">
    <name type="scientific">Abyssicoccus albus</name>
    <dbReference type="NCBI Taxonomy" id="1817405"/>
    <lineage>
        <taxon>Bacteria</taxon>
        <taxon>Bacillati</taxon>
        <taxon>Bacillota</taxon>
        <taxon>Bacilli</taxon>
        <taxon>Bacillales</taxon>
        <taxon>Abyssicoccaceae</taxon>
    </lineage>
</organism>
<sequence>MTPYKLTRIEDITDQNIEFNVAIKGELNNELQNQLFEDISKSIQNDECERMTLTFNLEDALNQYRLDWSNIFSNVFKLGFVKFKLVCNYGIVQSNVEELIKYRPIIQNYPHEERYEIIYIDKKINEDIIINNKKLLQVEPITSKISDSNPLEQAIFSRMMNDMQADYIEMEKDYNHLKQNSTTQENINVMTDPKESDAYKRLLKQYNQTKERLDNLRNSRLGRLQLKYWERKS</sequence>
<dbReference type="EMBL" id="RKRK01000002">
    <property type="protein sequence ID" value="RPF58309.1"/>
    <property type="molecule type" value="Genomic_DNA"/>
</dbReference>
<dbReference type="RefSeq" id="WP_077139965.1">
    <property type="nucleotide sequence ID" value="NZ_CBCSGK010000010.1"/>
</dbReference>
<keyword evidence="3" id="KW-1185">Reference proteome</keyword>
<evidence type="ECO:0000313" key="2">
    <source>
        <dbReference type="EMBL" id="RPF58309.1"/>
    </source>
</evidence>
<comment type="caution">
    <text evidence="2">The sequence shown here is derived from an EMBL/GenBank/DDBJ whole genome shotgun (WGS) entry which is preliminary data.</text>
</comment>
<gene>
    <name evidence="2" type="ORF">EDD62_0953</name>
</gene>
<dbReference type="STRING" id="1849491.BVH56_02610"/>
<dbReference type="Proteomes" id="UP000277108">
    <property type="component" value="Unassembled WGS sequence"/>
</dbReference>
<dbReference type="AlphaFoldDB" id="A0A1Q1G0L0"/>